<dbReference type="AlphaFoldDB" id="A2EGK7"/>
<dbReference type="PANTHER" id="PTHR14845:SF0">
    <property type="entry name" value="DUF4515 DOMAIN-CONTAINING PROTEIN"/>
    <property type="match status" value="1"/>
</dbReference>
<evidence type="ECO:0008006" key="5">
    <source>
        <dbReference type="Google" id="ProtNLM"/>
    </source>
</evidence>
<protein>
    <recommendedName>
        <fullName evidence="5">Cilia- and flagella-associated protein 157</fullName>
    </recommendedName>
</protein>
<reference evidence="3" key="1">
    <citation type="submission" date="2006-10" db="EMBL/GenBank/DDBJ databases">
        <authorList>
            <person name="Amadeo P."/>
            <person name="Zhao Q."/>
            <person name="Wortman J."/>
            <person name="Fraser-Liggett C."/>
            <person name="Carlton J."/>
        </authorList>
    </citation>
    <scope>NUCLEOTIDE SEQUENCE</scope>
    <source>
        <strain evidence="3">G3</strain>
    </source>
</reference>
<gene>
    <name evidence="3" type="ORF">TVAG_308080</name>
</gene>
<organism evidence="3 4">
    <name type="scientific">Trichomonas vaginalis (strain ATCC PRA-98 / G3)</name>
    <dbReference type="NCBI Taxonomy" id="412133"/>
    <lineage>
        <taxon>Eukaryota</taxon>
        <taxon>Metamonada</taxon>
        <taxon>Parabasalia</taxon>
        <taxon>Trichomonadida</taxon>
        <taxon>Trichomonadidae</taxon>
        <taxon>Trichomonas</taxon>
    </lineage>
</organism>
<evidence type="ECO:0000256" key="1">
    <source>
        <dbReference type="SAM" id="Coils"/>
    </source>
</evidence>
<dbReference type="InParanoid" id="A2EGK7"/>
<feature type="coiled-coil region" evidence="1">
    <location>
        <begin position="14"/>
        <end position="147"/>
    </location>
</feature>
<dbReference type="VEuPathDB" id="TrichDB:TVAGG3_0539870"/>
<dbReference type="Proteomes" id="UP000001542">
    <property type="component" value="Unassembled WGS sequence"/>
</dbReference>
<dbReference type="VEuPathDB" id="TrichDB:TVAG_308080"/>
<accession>A2EGK7</accession>
<keyword evidence="4" id="KW-1185">Reference proteome</keyword>
<keyword evidence="1" id="KW-0175">Coiled coil</keyword>
<dbReference type="OrthoDB" id="10566716at2759"/>
<dbReference type="PANTHER" id="PTHR14845">
    <property type="entry name" value="COILED-COIL DOMAIN-CONTAINING 166"/>
    <property type="match status" value="1"/>
</dbReference>
<dbReference type="SMR" id="A2EGK7"/>
<sequence>MNFKSKPVDLGNIIGLKKNAIKEAEQDIEKLKAYNKNLNEQIAKYDADSIEVIAKYRKEIDAKTATMNELINKAQKLREETKAKIKELYDENDKAKQNVSKENDNILEQIAETEKKMQVILEFEQNKQKILDRIQSYDDQIEQSKKTTADEIEKDKQDNIEAEARVRQENEIKLENEKNKFYALQISTADQAVLLHIQRRNNLDSDLRSLEEMRQKYLGKIDDCEKKNAKLRETIEQLHRDQLIEESADQSKQIAALQKEIANSRAQLKEMTLKTKQEHEQADNQRKAEAEDMDLQLRQQQDLLDHKLQQIAALRELTLTVLSYRSQLEAEFITVLGEVIYEVAQRENPGVPLMQTRATRKLMLTSSGNTSAASTRAKEQTGKEISISHTLAQFTMEDRITVLTRFMERVQNSVEGKFDTTSRSGLSNDSMSQGSNKA</sequence>
<evidence type="ECO:0000313" key="4">
    <source>
        <dbReference type="Proteomes" id="UP000001542"/>
    </source>
</evidence>
<dbReference type="KEGG" id="tva:4766100"/>
<name>A2EGK7_TRIV3</name>
<evidence type="ECO:0000256" key="2">
    <source>
        <dbReference type="SAM" id="MobiDB-lite"/>
    </source>
</evidence>
<reference evidence="3" key="2">
    <citation type="journal article" date="2007" name="Science">
        <title>Draft genome sequence of the sexually transmitted pathogen Trichomonas vaginalis.</title>
        <authorList>
            <person name="Carlton J.M."/>
            <person name="Hirt R.P."/>
            <person name="Silva J.C."/>
            <person name="Delcher A.L."/>
            <person name="Schatz M."/>
            <person name="Zhao Q."/>
            <person name="Wortman J.R."/>
            <person name="Bidwell S.L."/>
            <person name="Alsmark U.C.M."/>
            <person name="Besteiro S."/>
            <person name="Sicheritz-Ponten T."/>
            <person name="Noel C.J."/>
            <person name="Dacks J.B."/>
            <person name="Foster P.G."/>
            <person name="Simillion C."/>
            <person name="Van de Peer Y."/>
            <person name="Miranda-Saavedra D."/>
            <person name="Barton G.J."/>
            <person name="Westrop G.D."/>
            <person name="Mueller S."/>
            <person name="Dessi D."/>
            <person name="Fiori P.L."/>
            <person name="Ren Q."/>
            <person name="Paulsen I."/>
            <person name="Zhang H."/>
            <person name="Bastida-Corcuera F.D."/>
            <person name="Simoes-Barbosa A."/>
            <person name="Brown M.T."/>
            <person name="Hayes R.D."/>
            <person name="Mukherjee M."/>
            <person name="Okumura C.Y."/>
            <person name="Schneider R."/>
            <person name="Smith A.J."/>
            <person name="Vanacova S."/>
            <person name="Villalvazo M."/>
            <person name="Haas B.J."/>
            <person name="Pertea M."/>
            <person name="Feldblyum T.V."/>
            <person name="Utterback T.R."/>
            <person name="Shu C.L."/>
            <person name="Osoegawa K."/>
            <person name="de Jong P.J."/>
            <person name="Hrdy I."/>
            <person name="Horvathova L."/>
            <person name="Zubacova Z."/>
            <person name="Dolezal P."/>
            <person name="Malik S.B."/>
            <person name="Logsdon J.M. Jr."/>
            <person name="Henze K."/>
            <person name="Gupta A."/>
            <person name="Wang C.C."/>
            <person name="Dunne R.L."/>
            <person name="Upcroft J.A."/>
            <person name="Upcroft P."/>
            <person name="White O."/>
            <person name="Salzberg S.L."/>
            <person name="Tang P."/>
            <person name="Chiu C.-H."/>
            <person name="Lee Y.-S."/>
            <person name="Embley T.M."/>
            <person name="Coombs G.H."/>
            <person name="Mottram J.C."/>
            <person name="Tachezy J."/>
            <person name="Fraser-Liggett C.M."/>
            <person name="Johnson P.J."/>
        </authorList>
    </citation>
    <scope>NUCLEOTIDE SEQUENCE [LARGE SCALE GENOMIC DNA]</scope>
    <source>
        <strain evidence="3">G3</strain>
    </source>
</reference>
<feature type="region of interest" description="Disordered" evidence="2">
    <location>
        <begin position="417"/>
        <end position="438"/>
    </location>
</feature>
<feature type="coiled-coil region" evidence="1">
    <location>
        <begin position="200"/>
        <end position="317"/>
    </location>
</feature>
<evidence type="ECO:0000313" key="3">
    <source>
        <dbReference type="EMBL" id="EAY08202.1"/>
    </source>
</evidence>
<dbReference type="EMBL" id="DS113383">
    <property type="protein sequence ID" value="EAY08202.1"/>
    <property type="molecule type" value="Genomic_DNA"/>
</dbReference>
<proteinExistence type="predicted"/>
<dbReference type="STRING" id="5722.A2EGK7"/>
<dbReference type="RefSeq" id="XP_001320425.1">
    <property type="nucleotide sequence ID" value="XM_001320390.1"/>
</dbReference>